<dbReference type="InterPro" id="IPR020479">
    <property type="entry name" value="HD_metazoa"/>
</dbReference>
<evidence type="ECO:0000259" key="9">
    <source>
        <dbReference type="PROSITE" id="PS50071"/>
    </source>
</evidence>
<gene>
    <name evidence="11" type="primary">LOC112692228</name>
</gene>
<dbReference type="PANTHER" id="PTHR24327">
    <property type="entry name" value="HOMEOBOX PROTEIN"/>
    <property type="match status" value="1"/>
</dbReference>
<feature type="compositionally biased region" description="Polar residues" evidence="8">
    <location>
        <begin position="404"/>
        <end position="415"/>
    </location>
</feature>
<keyword evidence="2" id="KW-0217">Developmental protein</keyword>
<evidence type="ECO:0000256" key="3">
    <source>
        <dbReference type="ARBA" id="ARBA00023125"/>
    </source>
</evidence>
<dbReference type="PRINTS" id="PR00031">
    <property type="entry name" value="HTHREPRESSR"/>
</dbReference>
<evidence type="ECO:0000256" key="1">
    <source>
        <dbReference type="ARBA" id="ARBA00004123"/>
    </source>
</evidence>
<evidence type="ECO:0000313" key="10">
    <source>
        <dbReference type="Proteomes" id="UP000694846"/>
    </source>
</evidence>
<dbReference type="FunFam" id="1.10.10.60:FF:000233">
    <property type="entry name" value="Distal-less, isoform C"/>
    <property type="match status" value="1"/>
</dbReference>
<dbReference type="SMART" id="SM00389">
    <property type="entry name" value="HOX"/>
    <property type="match status" value="1"/>
</dbReference>
<evidence type="ECO:0000256" key="4">
    <source>
        <dbReference type="ARBA" id="ARBA00023155"/>
    </source>
</evidence>
<dbReference type="InterPro" id="IPR017970">
    <property type="entry name" value="Homeobox_CS"/>
</dbReference>
<keyword evidence="4 6" id="KW-0371">Homeobox</keyword>
<dbReference type="Proteomes" id="UP000694846">
    <property type="component" value="Unplaced"/>
</dbReference>
<dbReference type="GO" id="GO:0005634">
    <property type="term" value="C:nucleus"/>
    <property type="evidence" value="ECO:0007669"/>
    <property type="project" value="UniProtKB-SubCell"/>
</dbReference>
<dbReference type="CDD" id="cd00086">
    <property type="entry name" value="homeodomain"/>
    <property type="match status" value="1"/>
</dbReference>
<dbReference type="Pfam" id="PF00046">
    <property type="entry name" value="Homeodomain"/>
    <property type="match status" value="1"/>
</dbReference>
<dbReference type="InterPro" id="IPR000047">
    <property type="entry name" value="HTH_motif"/>
</dbReference>
<reference evidence="11" key="1">
    <citation type="submission" date="2025-08" db="UniProtKB">
        <authorList>
            <consortium name="RefSeq"/>
        </authorList>
    </citation>
    <scope>IDENTIFICATION</scope>
    <source>
        <tissue evidence="11">Whole body</tissue>
    </source>
</reference>
<sequence>MLPSIFYYIIVYYYRNLQKAIENGIKVENVHRVIEFNQSAWLADYINLNTEVRKKTTNDFEKDFFKLMNNAVFGKTMENVRQRIQIKLVSSEKYLQKFINKSTFKHCTTYNENLNAVSLENKIIDFCGSITPIPTSKSAFIELQQNPYNVRGVYHPHPHAHPHFAAAAAAAANQHHGSPTQHHGNAASLQTHHHDAAGGFGSPRGAMSAYPFPTMHQNSYSSYHIGSYTPQCPSPSKEEKCGIAEDGSLRVNGKGKKMRKPRTIYSSLQLQQLNRRFQRTQYLALPERAELAASLGLTQTQVKIWFQNRRSKYKKMMKAAQQQVSTPSNNSSNNGGGPGHMLGGPGGANTPSIPNSPPPSGGLLGGNGSSSGSQPSPTGGYIGGGGGGGGGGGHVGPGGMGQHVGNSPTPSSTPVSCDMSPVPPVHHSSSGVSGSPPVVAWDMKPPNLALAGNPHHHSHHPTAGYMPQYSWYQADGPNQGLLSVWPAV</sequence>
<feature type="compositionally biased region" description="Low complexity" evidence="8">
    <location>
        <begin position="370"/>
        <end position="379"/>
    </location>
</feature>
<feature type="compositionally biased region" description="Low complexity" evidence="8">
    <location>
        <begin position="425"/>
        <end position="438"/>
    </location>
</feature>
<dbReference type="SUPFAM" id="SSF46689">
    <property type="entry name" value="Homeodomain-like"/>
    <property type="match status" value="1"/>
</dbReference>
<feature type="compositionally biased region" description="Low complexity" evidence="8">
    <location>
        <begin position="318"/>
        <end position="333"/>
    </location>
</feature>
<dbReference type="PRINTS" id="PR00024">
    <property type="entry name" value="HOMEOBOX"/>
</dbReference>
<keyword evidence="3 6" id="KW-0238">DNA-binding</keyword>
<evidence type="ECO:0000256" key="6">
    <source>
        <dbReference type="PROSITE-ProRule" id="PRU00108"/>
    </source>
</evidence>
<feature type="compositionally biased region" description="Polar residues" evidence="8">
    <location>
        <begin position="175"/>
        <end position="190"/>
    </location>
</feature>
<accession>A0A8B8GJ66</accession>
<dbReference type="SUPFAM" id="SSF56672">
    <property type="entry name" value="DNA/RNA polymerases"/>
    <property type="match status" value="1"/>
</dbReference>
<evidence type="ECO:0000313" key="11">
    <source>
        <dbReference type="RefSeq" id="XP_025422626.1"/>
    </source>
</evidence>
<evidence type="ECO:0000256" key="2">
    <source>
        <dbReference type="ARBA" id="ARBA00022473"/>
    </source>
</evidence>
<evidence type="ECO:0000256" key="7">
    <source>
        <dbReference type="RuleBase" id="RU000682"/>
    </source>
</evidence>
<dbReference type="InterPro" id="IPR043502">
    <property type="entry name" value="DNA/RNA_pol_sf"/>
</dbReference>
<feature type="DNA-binding region" description="Homeobox" evidence="6">
    <location>
        <begin position="258"/>
        <end position="317"/>
    </location>
</feature>
<dbReference type="InterPro" id="IPR001356">
    <property type="entry name" value="HD"/>
</dbReference>
<feature type="compositionally biased region" description="Gly residues" evidence="8">
    <location>
        <begin position="334"/>
        <end position="347"/>
    </location>
</feature>
<keyword evidence="5 6" id="KW-0539">Nucleus</keyword>
<dbReference type="PANTHER" id="PTHR24327:SF81">
    <property type="entry name" value="HOMEOTIC PROTEIN DISTAL-LESS-RELATED"/>
    <property type="match status" value="1"/>
</dbReference>
<evidence type="ECO:0000256" key="5">
    <source>
        <dbReference type="ARBA" id="ARBA00023242"/>
    </source>
</evidence>
<feature type="region of interest" description="Disordered" evidence="8">
    <location>
        <begin position="171"/>
        <end position="202"/>
    </location>
</feature>
<dbReference type="PROSITE" id="PS00027">
    <property type="entry name" value="HOMEOBOX_1"/>
    <property type="match status" value="1"/>
</dbReference>
<dbReference type="Gene3D" id="1.10.10.60">
    <property type="entry name" value="Homeodomain-like"/>
    <property type="match status" value="1"/>
</dbReference>
<feature type="domain" description="Homeobox" evidence="9">
    <location>
        <begin position="256"/>
        <end position="316"/>
    </location>
</feature>
<dbReference type="PROSITE" id="PS50071">
    <property type="entry name" value="HOMEOBOX_2"/>
    <property type="match status" value="1"/>
</dbReference>
<dbReference type="AlphaFoldDB" id="A0A8B8GJ66"/>
<comment type="subcellular location">
    <subcellularLocation>
        <location evidence="1 6 7">Nucleus</location>
    </subcellularLocation>
</comment>
<feature type="compositionally biased region" description="Gly residues" evidence="8">
    <location>
        <begin position="380"/>
        <end position="402"/>
    </location>
</feature>
<dbReference type="GeneID" id="112692228"/>
<dbReference type="RefSeq" id="XP_025422626.1">
    <property type="nucleotide sequence ID" value="XM_025566841.1"/>
</dbReference>
<evidence type="ECO:0000256" key="8">
    <source>
        <dbReference type="SAM" id="MobiDB-lite"/>
    </source>
</evidence>
<keyword evidence="10" id="KW-1185">Reference proteome</keyword>
<dbReference type="GO" id="GO:0000978">
    <property type="term" value="F:RNA polymerase II cis-regulatory region sequence-specific DNA binding"/>
    <property type="evidence" value="ECO:0007669"/>
    <property type="project" value="TreeGrafter"/>
</dbReference>
<dbReference type="GO" id="GO:0071897">
    <property type="term" value="P:DNA biosynthetic process"/>
    <property type="evidence" value="ECO:0007669"/>
    <property type="project" value="UniProtKB-ARBA"/>
</dbReference>
<feature type="region of interest" description="Disordered" evidence="8">
    <location>
        <begin position="316"/>
        <end position="438"/>
    </location>
</feature>
<proteinExistence type="predicted"/>
<dbReference type="InterPro" id="IPR009057">
    <property type="entry name" value="Homeodomain-like_sf"/>
</dbReference>
<dbReference type="GO" id="GO:0000981">
    <property type="term" value="F:DNA-binding transcription factor activity, RNA polymerase II-specific"/>
    <property type="evidence" value="ECO:0007669"/>
    <property type="project" value="InterPro"/>
</dbReference>
<protein>
    <submittedName>
        <fullName evidence="11">Homeotic protein distal-less</fullName>
    </submittedName>
</protein>
<dbReference type="InterPro" id="IPR050460">
    <property type="entry name" value="Distal-less_Homeobox_TF"/>
</dbReference>
<name>A0A8B8GJ66_9HEMI</name>
<dbReference type="CTD" id="37973"/>
<dbReference type="OrthoDB" id="6159439at2759"/>
<organism evidence="10 11">
    <name type="scientific">Sipha flava</name>
    <name type="common">yellow sugarcane aphid</name>
    <dbReference type="NCBI Taxonomy" id="143950"/>
    <lineage>
        <taxon>Eukaryota</taxon>
        <taxon>Metazoa</taxon>
        <taxon>Ecdysozoa</taxon>
        <taxon>Arthropoda</taxon>
        <taxon>Hexapoda</taxon>
        <taxon>Insecta</taxon>
        <taxon>Pterygota</taxon>
        <taxon>Neoptera</taxon>
        <taxon>Paraneoptera</taxon>
        <taxon>Hemiptera</taxon>
        <taxon>Sternorrhyncha</taxon>
        <taxon>Aphidomorpha</taxon>
        <taxon>Aphidoidea</taxon>
        <taxon>Aphididae</taxon>
        <taxon>Sipha</taxon>
    </lineage>
</organism>